<sequence>MSSLHILPVAVPESPLTFVKRSATFSYYGKLCKSLAHHAAKFVTENTDGVENELITTLQAFLEASHSDCMGDPSEKSCCWFTIRITKPNNAFDIPRWHQDGRMFQYDEGREAVARSKYALTILGPPTLLLPADSAVFETITNGEEKFLWWRGNEGKKSTEKDRDEAYDAMREWLSDEFRETDRVAVTKGDIVRFSWGRNDSPVHSEPQMLMDRVFMTVLHGSEAELRSMCEFRAVEFGKIYNE</sequence>
<proteinExistence type="predicted"/>
<dbReference type="Proteomes" id="UP001280581">
    <property type="component" value="Unassembled WGS sequence"/>
</dbReference>
<gene>
    <name evidence="1" type="ORF">GRF29_19g2535224</name>
</gene>
<evidence type="ECO:0000313" key="1">
    <source>
        <dbReference type="EMBL" id="KAK3215209.1"/>
    </source>
</evidence>
<evidence type="ECO:0000313" key="2">
    <source>
        <dbReference type="Proteomes" id="UP001280581"/>
    </source>
</evidence>
<name>A0AAN6M2L8_9PLEO</name>
<comment type="caution">
    <text evidence="1">The sequence shown here is derived from an EMBL/GenBank/DDBJ whole genome shotgun (WGS) entry which is preliminary data.</text>
</comment>
<keyword evidence="2" id="KW-1185">Reference proteome</keyword>
<reference evidence="1 2" key="1">
    <citation type="submission" date="2021-02" db="EMBL/GenBank/DDBJ databases">
        <title>Genome assembly of Pseudopithomyces chartarum.</title>
        <authorList>
            <person name="Jauregui R."/>
            <person name="Singh J."/>
            <person name="Voisey C."/>
        </authorList>
    </citation>
    <scope>NUCLEOTIDE SEQUENCE [LARGE SCALE GENOMIC DNA]</scope>
    <source>
        <strain evidence="1 2">AGR01</strain>
    </source>
</reference>
<dbReference type="AlphaFoldDB" id="A0AAN6M2L8"/>
<organism evidence="1 2">
    <name type="scientific">Pseudopithomyces chartarum</name>
    <dbReference type="NCBI Taxonomy" id="1892770"/>
    <lineage>
        <taxon>Eukaryota</taxon>
        <taxon>Fungi</taxon>
        <taxon>Dikarya</taxon>
        <taxon>Ascomycota</taxon>
        <taxon>Pezizomycotina</taxon>
        <taxon>Dothideomycetes</taxon>
        <taxon>Pleosporomycetidae</taxon>
        <taxon>Pleosporales</taxon>
        <taxon>Massarineae</taxon>
        <taxon>Didymosphaeriaceae</taxon>
        <taxon>Pseudopithomyces</taxon>
    </lineage>
</organism>
<protein>
    <submittedName>
        <fullName evidence="1">Uncharacterized protein</fullName>
    </submittedName>
</protein>
<dbReference type="EMBL" id="WVTA01000003">
    <property type="protein sequence ID" value="KAK3215209.1"/>
    <property type="molecule type" value="Genomic_DNA"/>
</dbReference>
<accession>A0AAN6M2L8</accession>